<dbReference type="Gene3D" id="3.40.1440.10">
    <property type="entry name" value="GIY-YIG endonuclease"/>
    <property type="match status" value="1"/>
</dbReference>
<comment type="function">
    <text evidence="8 13">The UvrABC repair system catalyzes the recognition and processing of DNA lesions. UvrC both incises the 5' and 3' sides of the lesion. The N-terminal half is responsible for the 3' incision and the C-terminal half is responsible for the 5' incision.</text>
</comment>
<comment type="subcellular location">
    <subcellularLocation>
        <location evidence="1 13">Cytoplasm</location>
    </subcellularLocation>
</comment>
<evidence type="ECO:0000256" key="9">
    <source>
        <dbReference type="ARBA" id="ARBA00061531"/>
    </source>
</evidence>
<dbReference type="NCBIfam" id="TIGR00194">
    <property type="entry name" value="uvrC"/>
    <property type="match status" value="1"/>
</dbReference>
<dbReference type="PANTHER" id="PTHR30562:SF1">
    <property type="entry name" value="UVRABC SYSTEM PROTEIN C"/>
    <property type="match status" value="1"/>
</dbReference>
<evidence type="ECO:0000256" key="3">
    <source>
        <dbReference type="ARBA" id="ARBA00022763"/>
    </source>
</evidence>
<comment type="similarity">
    <text evidence="9 13">Belongs to the UvrC family.</text>
</comment>
<evidence type="ECO:0000256" key="4">
    <source>
        <dbReference type="ARBA" id="ARBA00022769"/>
    </source>
</evidence>
<dbReference type="CDD" id="cd10434">
    <property type="entry name" value="GIY-YIG_UvrC_Cho"/>
    <property type="match status" value="1"/>
</dbReference>
<evidence type="ECO:0000313" key="18">
    <source>
        <dbReference type="Proteomes" id="UP000199603"/>
    </source>
</evidence>
<dbReference type="SUPFAM" id="SSF82771">
    <property type="entry name" value="GIY-YIG endonuclease"/>
    <property type="match status" value="1"/>
</dbReference>
<feature type="domain" description="UVR" evidence="14">
    <location>
        <begin position="208"/>
        <end position="243"/>
    </location>
</feature>
<keyword evidence="2 13" id="KW-0963">Cytoplasm</keyword>
<dbReference type="HAMAP" id="MF_00203">
    <property type="entry name" value="UvrC"/>
    <property type="match status" value="1"/>
</dbReference>
<evidence type="ECO:0000256" key="7">
    <source>
        <dbReference type="ARBA" id="ARBA00023236"/>
    </source>
</evidence>
<evidence type="ECO:0000256" key="12">
    <source>
        <dbReference type="ARBA" id="ARBA00077138"/>
    </source>
</evidence>
<dbReference type="PROSITE" id="PS50165">
    <property type="entry name" value="UVRC"/>
    <property type="match status" value="1"/>
</dbReference>
<dbReference type="Pfam" id="PF14520">
    <property type="entry name" value="HHH_5"/>
    <property type="match status" value="1"/>
</dbReference>
<evidence type="ECO:0000259" key="14">
    <source>
        <dbReference type="PROSITE" id="PS50151"/>
    </source>
</evidence>
<evidence type="ECO:0000256" key="13">
    <source>
        <dbReference type="HAMAP-Rule" id="MF_00203"/>
    </source>
</evidence>
<dbReference type="Pfam" id="PF22920">
    <property type="entry name" value="UvrC_RNaseH"/>
    <property type="match status" value="1"/>
</dbReference>
<dbReference type="SMART" id="SM00465">
    <property type="entry name" value="GIYc"/>
    <property type="match status" value="1"/>
</dbReference>
<evidence type="ECO:0000259" key="16">
    <source>
        <dbReference type="PROSITE" id="PS50165"/>
    </source>
</evidence>
<keyword evidence="4 13" id="KW-0228">DNA excision</keyword>
<organism evidence="17 18">
    <name type="scientific">Aquimonas voraii</name>
    <dbReference type="NCBI Taxonomy" id="265719"/>
    <lineage>
        <taxon>Bacteria</taxon>
        <taxon>Pseudomonadati</taxon>
        <taxon>Pseudomonadota</taxon>
        <taxon>Gammaproteobacteria</taxon>
        <taxon>Lysobacterales</taxon>
        <taxon>Lysobacteraceae</taxon>
        <taxon>Aquimonas</taxon>
    </lineage>
</organism>
<dbReference type="FunFam" id="1.10.150.20:FF:000005">
    <property type="entry name" value="UvrABC system protein C"/>
    <property type="match status" value="1"/>
</dbReference>
<dbReference type="InterPro" id="IPR038476">
    <property type="entry name" value="UvrC_RNase_H_dom_sf"/>
</dbReference>
<dbReference type="PROSITE" id="PS50151">
    <property type="entry name" value="UVR"/>
    <property type="match status" value="1"/>
</dbReference>
<evidence type="ECO:0000256" key="8">
    <source>
        <dbReference type="ARBA" id="ARBA00059452"/>
    </source>
</evidence>
<proteinExistence type="inferred from homology"/>
<evidence type="ECO:0000256" key="10">
    <source>
        <dbReference type="ARBA" id="ARBA00062841"/>
    </source>
</evidence>
<dbReference type="GO" id="GO:0009432">
    <property type="term" value="P:SOS response"/>
    <property type="evidence" value="ECO:0007669"/>
    <property type="project" value="UniProtKB-UniRule"/>
</dbReference>
<dbReference type="NCBIfam" id="NF001824">
    <property type="entry name" value="PRK00558.1-5"/>
    <property type="match status" value="1"/>
</dbReference>
<dbReference type="OrthoDB" id="9804933at2"/>
<dbReference type="SUPFAM" id="SSF47781">
    <property type="entry name" value="RuvA domain 2-like"/>
    <property type="match status" value="1"/>
</dbReference>
<dbReference type="InterPro" id="IPR035901">
    <property type="entry name" value="GIY-YIG_endonuc_sf"/>
</dbReference>
<dbReference type="GO" id="GO:0009381">
    <property type="term" value="F:excinuclease ABC activity"/>
    <property type="evidence" value="ECO:0007669"/>
    <property type="project" value="UniProtKB-UniRule"/>
</dbReference>
<reference evidence="17 18" key="1">
    <citation type="submission" date="2016-10" db="EMBL/GenBank/DDBJ databases">
        <authorList>
            <person name="de Groot N.N."/>
        </authorList>
    </citation>
    <scope>NUCLEOTIDE SEQUENCE [LARGE SCALE GENOMIC DNA]</scope>
    <source>
        <strain evidence="17 18">DSM 16957</strain>
    </source>
</reference>
<dbReference type="InterPro" id="IPR036876">
    <property type="entry name" value="UVR_dom_sf"/>
</dbReference>
<dbReference type="Gene3D" id="3.30.420.340">
    <property type="entry name" value="UvrC, RNAse H endonuclease domain"/>
    <property type="match status" value="1"/>
</dbReference>
<feature type="domain" description="GIY-YIG" evidence="15">
    <location>
        <begin position="20"/>
        <end position="98"/>
    </location>
</feature>
<dbReference type="InterPro" id="IPR004791">
    <property type="entry name" value="UvrC"/>
</dbReference>
<evidence type="ECO:0000256" key="11">
    <source>
        <dbReference type="ARBA" id="ARBA00067419"/>
    </source>
</evidence>
<keyword evidence="18" id="KW-1185">Reference proteome</keyword>
<dbReference type="Gene3D" id="1.10.150.20">
    <property type="entry name" value="5' to 3' exonuclease, C-terminal subdomain"/>
    <property type="match status" value="1"/>
</dbReference>
<dbReference type="SMART" id="SM00278">
    <property type="entry name" value="HhH1"/>
    <property type="match status" value="2"/>
</dbReference>
<dbReference type="Pfam" id="PF02151">
    <property type="entry name" value="UVR"/>
    <property type="match status" value="1"/>
</dbReference>
<name>A0A1G6SH05_9GAMM</name>
<dbReference type="Proteomes" id="UP000199603">
    <property type="component" value="Unassembled WGS sequence"/>
</dbReference>
<dbReference type="FunFam" id="3.40.1440.10:FF:000001">
    <property type="entry name" value="UvrABC system protein C"/>
    <property type="match status" value="1"/>
</dbReference>
<dbReference type="GO" id="GO:0009380">
    <property type="term" value="C:excinuclease repair complex"/>
    <property type="evidence" value="ECO:0007669"/>
    <property type="project" value="InterPro"/>
</dbReference>
<dbReference type="GO" id="GO:0005737">
    <property type="term" value="C:cytoplasm"/>
    <property type="evidence" value="ECO:0007669"/>
    <property type="project" value="UniProtKB-SubCell"/>
</dbReference>
<dbReference type="RefSeq" id="WP_091238413.1">
    <property type="nucleotide sequence ID" value="NZ_FNAG01000001.1"/>
</dbReference>
<dbReference type="InterPro" id="IPR047296">
    <property type="entry name" value="GIY-YIG_UvrC_Cho"/>
</dbReference>
<evidence type="ECO:0000259" key="15">
    <source>
        <dbReference type="PROSITE" id="PS50164"/>
    </source>
</evidence>
<dbReference type="InterPro" id="IPR050066">
    <property type="entry name" value="UvrABC_protein_C"/>
</dbReference>
<dbReference type="GO" id="GO:0003677">
    <property type="term" value="F:DNA binding"/>
    <property type="evidence" value="ECO:0007669"/>
    <property type="project" value="UniProtKB-UniRule"/>
</dbReference>
<dbReference type="GO" id="GO:0006289">
    <property type="term" value="P:nucleotide-excision repair"/>
    <property type="evidence" value="ECO:0007669"/>
    <property type="project" value="UniProtKB-UniRule"/>
</dbReference>
<dbReference type="Pfam" id="PF01541">
    <property type="entry name" value="GIY-YIG"/>
    <property type="match status" value="1"/>
</dbReference>
<dbReference type="STRING" id="265719.SAMN04488509_101505"/>
<dbReference type="PROSITE" id="PS50164">
    <property type="entry name" value="GIY_YIG"/>
    <property type="match status" value="1"/>
</dbReference>
<dbReference type="FunFam" id="3.30.420.340:FF:000001">
    <property type="entry name" value="UvrABC system protein C"/>
    <property type="match status" value="1"/>
</dbReference>
<gene>
    <name evidence="13" type="primary">uvrC</name>
    <name evidence="17" type="ORF">SAMN04488509_101505</name>
</gene>
<dbReference type="InterPro" id="IPR001943">
    <property type="entry name" value="UVR_dom"/>
</dbReference>
<dbReference type="InterPro" id="IPR010994">
    <property type="entry name" value="RuvA_2-like"/>
</dbReference>
<dbReference type="InterPro" id="IPR000305">
    <property type="entry name" value="GIY-YIG_endonuc"/>
</dbReference>
<evidence type="ECO:0000313" key="17">
    <source>
        <dbReference type="EMBL" id="SDD16210.1"/>
    </source>
</evidence>
<evidence type="ECO:0000256" key="1">
    <source>
        <dbReference type="ARBA" id="ARBA00004496"/>
    </source>
</evidence>
<evidence type="ECO:0000256" key="5">
    <source>
        <dbReference type="ARBA" id="ARBA00022881"/>
    </source>
</evidence>
<keyword evidence="6 13" id="KW-0234">DNA repair</keyword>
<dbReference type="InterPro" id="IPR003583">
    <property type="entry name" value="Hlx-hairpin-Hlx_DNA-bd_motif"/>
</dbReference>
<dbReference type="PANTHER" id="PTHR30562">
    <property type="entry name" value="UVRC/OXIDOREDUCTASE"/>
    <property type="match status" value="1"/>
</dbReference>
<keyword evidence="5 13" id="KW-0267">Excision nuclease</keyword>
<dbReference type="InterPro" id="IPR001162">
    <property type="entry name" value="UvrC_RNase_H_dom"/>
</dbReference>
<dbReference type="SUPFAM" id="SSF46600">
    <property type="entry name" value="C-terminal UvrC-binding domain of UvrB"/>
    <property type="match status" value="1"/>
</dbReference>
<dbReference type="EMBL" id="FNAG01000001">
    <property type="protein sequence ID" value="SDD16210.1"/>
    <property type="molecule type" value="Genomic_DNA"/>
</dbReference>
<comment type="subunit">
    <text evidence="10 13">Interacts with UvrB in an incision complex.</text>
</comment>
<dbReference type="Gene3D" id="4.10.860.10">
    <property type="entry name" value="UVR domain"/>
    <property type="match status" value="1"/>
</dbReference>
<dbReference type="Pfam" id="PF08459">
    <property type="entry name" value="UvrC_RNaseH_dom"/>
    <property type="match status" value="1"/>
</dbReference>
<keyword evidence="7 13" id="KW-0742">SOS response</keyword>
<keyword evidence="3 13" id="KW-0227">DNA damage</keyword>
<feature type="domain" description="UvrC family homology region profile" evidence="16">
    <location>
        <begin position="258"/>
        <end position="480"/>
    </location>
</feature>
<accession>A0A1G6SH05</accession>
<dbReference type="AlphaFoldDB" id="A0A1G6SH05"/>
<sequence>MNNESVTGFDGKEFASRLTLAPGVYRMLAADGSVLYVGKAASLRKRVASYFTRSPREPRLRVMISQIANIEITVTRSEGEALLLENQLIKSLKPRYNILLRDDKSYPYIHLTTADETPRIRFHRGPRSQPGRYFGPYPGVTAVRETLALIHRLFGLRSCEDSVFRNRTRPCLQYQIQRCSGPCVGLVEPDEYAESVRRAALLLDGRSDDLVGELAAAMDRAAEALEFERAAKLRDTVAAVRKVQARQVVDGEHAELDVLACALEGGRACVLLLSFRDGRNLGSRSFFPKLNGAEDAAEVLGAFLTQHYLEQSPPKEIVLSHEVPDQALIERVLGEIAGRRIELKLQVRTDRARLLQLARQNAELALRSELASAASQRARLDALQGLLDLPEPPQRIECFDISHTQGEATVASCVVFDADGPVRAQYRRYNISDITPGDDYAAMQQALTRRFRRAVEDGVLPDLLLIDGGKGQLEQALGVMSELDVQGVAVIGVAKGEERRAGHEALVFPDGRLLRPGPDSPGLHLIQQVRDEAHRFAITGHRGRRAKARERSSLDDIEGIGAKRRAALLRHFGGLAGLKRASSEDIARVEGINDALAQRIYAALHGLEPGES</sequence>
<protein>
    <recommendedName>
        <fullName evidence="11 13">UvrABC system protein C</fullName>
        <shortName evidence="13">Protein UvrC</shortName>
    </recommendedName>
    <alternativeName>
        <fullName evidence="12 13">Excinuclease ABC subunit C</fullName>
    </alternativeName>
</protein>
<evidence type="ECO:0000256" key="6">
    <source>
        <dbReference type="ARBA" id="ARBA00023204"/>
    </source>
</evidence>
<evidence type="ECO:0000256" key="2">
    <source>
        <dbReference type="ARBA" id="ARBA00022490"/>
    </source>
</evidence>